<dbReference type="Proteomes" id="UP000327118">
    <property type="component" value="Unassembled WGS sequence"/>
</dbReference>
<dbReference type="SUPFAM" id="SSF56112">
    <property type="entry name" value="Protein kinase-like (PK-like)"/>
    <property type="match status" value="1"/>
</dbReference>
<dbReference type="OrthoDB" id="4177236at2759"/>
<sequence length="198" mass="23384">MEMMMDDLGRCRRRIVAVENMLFVRENTNISVPRIFALYLNPESGKGFIVMEPSEKKGISSALQRYFNELRQLPSPKYFGSFGKRHLLDEIFWTCLRAKYFYNCFPLIFKGHKATFTHGDLQRKNIIIRDEGRPGNQDPHIVIIAWGKAGWDPAYWEYFMAVWALRWDDGWCLWVDSVLTPFVSEAAWFQSQRLELWS</sequence>
<gene>
    <name evidence="1" type="ORF">BDV28DRAFT_160236</name>
</gene>
<accession>A0A5N6YWB2</accession>
<dbReference type="InterPro" id="IPR011009">
    <property type="entry name" value="Kinase-like_dom_sf"/>
</dbReference>
<keyword evidence="2" id="KW-1185">Reference proteome</keyword>
<dbReference type="PANTHER" id="PTHR21310">
    <property type="entry name" value="AMINOGLYCOSIDE PHOSPHOTRANSFERASE-RELATED-RELATED"/>
    <property type="match status" value="1"/>
</dbReference>
<organism evidence="1 2">
    <name type="scientific">Aspergillus coremiiformis</name>
    <dbReference type="NCBI Taxonomy" id="138285"/>
    <lineage>
        <taxon>Eukaryota</taxon>
        <taxon>Fungi</taxon>
        <taxon>Dikarya</taxon>
        <taxon>Ascomycota</taxon>
        <taxon>Pezizomycotina</taxon>
        <taxon>Eurotiomycetes</taxon>
        <taxon>Eurotiomycetidae</taxon>
        <taxon>Eurotiales</taxon>
        <taxon>Aspergillaceae</taxon>
        <taxon>Aspergillus</taxon>
        <taxon>Aspergillus subgen. Circumdati</taxon>
    </lineage>
</organism>
<dbReference type="EMBL" id="ML739279">
    <property type="protein sequence ID" value="KAE8349731.1"/>
    <property type="molecule type" value="Genomic_DNA"/>
</dbReference>
<reference evidence="2" key="1">
    <citation type="submission" date="2019-04" db="EMBL/GenBank/DDBJ databases">
        <title>Friends and foes A comparative genomics studyof 23 Aspergillus species from section Flavi.</title>
        <authorList>
            <consortium name="DOE Joint Genome Institute"/>
            <person name="Kjaerbolling I."/>
            <person name="Vesth T."/>
            <person name="Frisvad J.C."/>
            <person name="Nybo J.L."/>
            <person name="Theobald S."/>
            <person name="Kildgaard S."/>
            <person name="Isbrandt T."/>
            <person name="Kuo A."/>
            <person name="Sato A."/>
            <person name="Lyhne E.K."/>
            <person name="Kogle M.E."/>
            <person name="Wiebenga A."/>
            <person name="Kun R.S."/>
            <person name="Lubbers R.J."/>
            <person name="Makela M.R."/>
            <person name="Barry K."/>
            <person name="Chovatia M."/>
            <person name="Clum A."/>
            <person name="Daum C."/>
            <person name="Haridas S."/>
            <person name="He G."/>
            <person name="LaButti K."/>
            <person name="Lipzen A."/>
            <person name="Mondo S."/>
            <person name="Riley R."/>
            <person name="Salamov A."/>
            <person name="Simmons B.A."/>
            <person name="Magnuson J.K."/>
            <person name="Henrissat B."/>
            <person name="Mortensen U.H."/>
            <person name="Larsen T.O."/>
            <person name="Devries R.P."/>
            <person name="Grigoriev I.V."/>
            <person name="Machida M."/>
            <person name="Baker S.E."/>
            <person name="Andersen M.R."/>
        </authorList>
    </citation>
    <scope>NUCLEOTIDE SEQUENCE [LARGE SCALE GENOMIC DNA]</scope>
    <source>
        <strain evidence="2">CBS 553.77</strain>
    </source>
</reference>
<protein>
    <recommendedName>
        <fullName evidence="3">Aminoglycoside phosphotransferase domain-containing protein</fullName>
    </recommendedName>
</protein>
<evidence type="ECO:0000313" key="2">
    <source>
        <dbReference type="Proteomes" id="UP000327118"/>
    </source>
</evidence>
<evidence type="ECO:0008006" key="3">
    <source>
        <dbReference type="Google" id="ProtNLM"/>
    </source>
</evidence>
<dbReference type="InterPro" id="IPR051678">
    <property type="entry name" value="AGP_Transferase"/>
</dbReference>
<dbReference type="PANTHER" id="PTHR21310:SF48">
    <property type="entry name" value="AMINOGLYCOSIDE PHOSPHOTRANSFERASE DOMAIN-CONTAINING PROTEIN"/>
    <property type="match status" value="1"/>
</dbReference>
<proteinExistence type="predicted"/>
<dbReference type="AlphaFoldDB" id="A0A5N6YWB2"/>
<name>A0A5N6YWB2_9EURO</name>
<evidence type="ECO:0000313" key="1">
    <source>
        <dbReference type="EMBL" id="KAE8349731.1"/>
    </source>
</evidence>